<evidence type="ECO:0000313" key="4">
    <source>
        <dbReference type="Proteomes" id="UP000708208"/>
    </source>
</evidence>
<dbReference type="EMBL" id="CAJVCH010060162">
    <property type="protein sequence ID" value="CAG7719280.1"/>
    <property type="molecule type" value="Genomic_DNA"/>
</dbReference>
<organism evidence="3 4">
    <name type="scientific">Allacma fusca</name>
    <dbReference type="NCBI Taxonomy" id="39272"/>
    <lineage>
        <taxon>Eukaryota</taxon>
        <taxon>Metazoa</taxon>
        <taxon>Ecdysozoa</taxon>
        <taxon>Arthropoda</taxon>
        <taxon>Hexapoda</taxon>
        <taxon>Collembola</taxon>
        <taxon>Symphypleona</taxon>
        <taxon>Sminthuridae</taxon>
        <taxon>Allacma</taxon>
    </lineage>
</organism>
<comment type="caution">
    <text evidence="3">The sequence shown here is derived from an EMBL/GenBank/DDBJ whole genome shotgun (WGS) entry which is preliminary data.</text>
</comment>
<name>A0A8J2NYI7_9HEXA</name>
<evidence type="ECO:0000256" key="2">
    <source>
        <dbReference type="ARBA" id="ARBA00031637"/>
    </source>
</evidence>
<proteinExistence type="predicted"/>
<dbReference type="PROSITE" id="PS00928">
    <property type="entry name" value="TREHALASE_2"/>
    <property type="match status" value="1"/>
</dbReference>
<accession>A0A8J2NYI7</accession>
<feature type="non-terminal residue" evidence="3">
    <location>
        <position position="1"/>
    </location>
</feature>
<dbReference type="PANTHER" id="PTHR23403">
    <property type="entry name" value="TREHALASE"/>
    <property type="match status" value="1"/>
</dbReference>
<gene>
    <name evidence="3" type="ORF">AFUS01_LOCUS8613</name>
</gene>
<dbReference type="AlphaFoldDB" id="A0A8J2NYI7"/>
<protein>
    <recommendedName>
        <fullName evidence="2">Alpha,alpha-trehalose glucohydrolase</fullName>
    </recommendedName>
</protein>
<dbReference type="OrthoDB" id="6611356at2759"/>
<evidence type="ECO:0000256" key="1">
    <source>
        <dbReference type="ARBA" id="ARBA00001576"/>
    </source>
</evidence>
<keyword evidence="4" id="KW-1185">Reference proteome</keyword>
<dbReference type="InterPro" id="IPR001661">
    <property type="entry name" value="Glyco_hydro_37"/>
</dbReference>
<dbReference type="GO" id="GO:0004555">
    <property type="term" value="F:alpha,alpha-trehalase activity"/>
    <property type="evidence" value="ECO:0007669"/>
    <property type="project" value="UniProtKB-EC"/>
</dbReference>
<evidence type="ECO:0000313" key="3">
    <source>
        <dbReference type="EMBL" id="CAG7719280.1"/>
    </source>
</evidence>
<reference evidence="3" key="1">
    <citation type="submission" date="2021-06" db="EMBL/GenBank/DDBJ databases">
        <authorList>
            <person name="Hodson N. C."/>
            <person name="Mongue J. A."/>
            <person name="Jaron S. K."/>
        </authorList>
    </citation>
    <scope>NUCLEOTIDE SEQUENCE</scope>
</reference>
<dbReference type="Pfam" id="PF01204">
    <property type="entry name" value="Trehalase"/>
    <property type="match status" value="1"/>
</dbReference>
<sequence length="303" mass="34526">YNVELSDPRPESYNEDFNLAENLTDSKSKDELYMHLKTAAESGIDFSSRWFLPQNASTSGLLQDCKARFVIPVDLNVLILRNAKLLEKFHKKLGNGNQTMFYSKIAKQWEETINVVFWNETQGSWFDYIDTDERKGHKTDFYPGNILPLILNLPTMTNKTQVVLEYLNRMGVLDYPGGIPSSLIHSGEQWDFPNAWAPHVHWFIEALEATGNEEASNIALETAQKWITNNYVTYKTHNNTMFEKYDVNKIGRAGAGGEYDVVVGFGWSNGVLLDLLAKYGKSLKAPFKPLEFNQTEPIHSNTI</sequence>
<dbReference type="InterPro" id="IPR018232">
    <property type="entry name" value="Glyco_hydro_37_CS"/>
</dbReference>
<dbReference type="PANTHER" id="PTHR23403:SF1">
    <property type="entry name" value="TREHALASE"/>
    <property type="match status" value="1"/>
</dbReference>
<dbReference type="Proteomes" id="UP000708208">
    <property type="component" value="Unassembled WGS sequence"/>
</dbReference>
<dbReference type="GO" id="GO:0005993">
    <property type="term" value="P:trehalose catabolic process"/>
    <property type="evidence" value="ECO:0007669"/>
    <property type="project" value="TreeGrafter"/>
</dbReference>
<comment type="catalytic activity">
    <reaction evidence="1">
        <text>alpha,alpha-trehalose + H2O = alpha-D-glucose + beta-D-glucose</text>
        <dbReference type="Rhea" id="RHEA:32675"/>
        <dbReference type="ChEBI" id="CHEBI:15377"/>
        <dbReference type="ChEBI" id="CHEBI:15903"/>
        <dbReference type="ChEBI" id="CHEBI:16551"/>
        <dbReference type="ChEBI" id="CHEBI:17925"/>
        <dbReference type="EC" id="3.2.1.28"/>
    </reaction>
</comment>